<feature type="compositionally biased region" description="Pro residues" evidence="8">
    <location>
        <begin position="238"/>
        <end position="250"/>
    </location>
</feature>
<feature type="region of interest" description="Disordered" evidence="8">
    <location>
        <begin position="204"/>
        <end position="259"/>
    </location>
</feature>
<reference evidence="10" key="2">
    <citation type="submission" date="2025-08" db="UniProtKB">
        <authorList>
            <consortium name="Ensembl"/>
        </authorList>
    </citation>
    <scope>IDENTIFICATION</scope>
    <source>
        <strain evidence="10">Boxer</strain>
    </source>
</reference>
<feature type="compositionally biased region" description="Basic and acidic residues" evidence="8">
    <location>
        <begin position="1"/>
        <end position="16"/>
    </location>
</feature>
<dbReference type="SMART" id="SM00415">
    <property type="entry name" value="HSF"/>
    <property type="match status" value="1"/>
</dbReference>
<dbReference type="GO" id="GO:0003700">
    <property type="term" value="F:DNA-binding transcription factor activity"/>
    <property type="evidence" value="ECO:0007669"/>
    <property type="project" value="InterPro"/>
</dbReference>
<dbReference type="Proteomes" id="UP000805418">
    <property type="component" value="Chromosome X"/>
</dbReference>
<evidence type="ECO:0000256" key="8">
    <source>
        <dbReference type="SAM" id="MobiDB-lite"/>
    </source>
</evidence>
<reference evidence="10" key="3">
    <citation type="submission" date="2025-09" db="UniProtKB">
        <authorList>
            <consortium name="Ensembl"/>
        </authorList>
    </citation>
    <scope>IDENTIFICATION</scope>
    <source>
        <strain evidence="10">Boxer</strain>
    </source>
</reference>
<dbReference type="FunFam" id="1.10.10.10:FF:000349">
    <property type="entry name" value="Heat shock transcription factor, Y-linked"/>
    <property type="match status" value="1"/>
</dbReference>
<dbReference type="InterPro" id="IPR036388">
    <property type="entry name" value="WH-like_DNA-bd_sf"/>
</dbReference>
<keyword evidence="6" id="KW-0539">Nucleus</keyword>
<evidence type="ECO:0000256" key="1">
    <source>
        <dbReference type="ARBA" id="ARBA00004123"/>
    </source>
</evidence>
<evidence type="ECO:0000256" key="3">
    <source>
        <dbReference type="ARBA" id="ARBA00023015"/>
    </source>
</evidence>
<evidence type="ECO:0000256" key="4">
    <source>
        <dbReference type="ARBA" id="ARBA00023125"/>
    </source>
</evidence>
<keyword evidence="4" id="KW-0238">DNA-binding</keyword>
<dbReference type="InterPro" id="IPR000232">
    <property type="entry name" value="HSF_DNA-bd"/>
</dbReference>
<dbReference type="AlphaFoldDB" id="A0A8I3PAQ7"/>
<dbReference type="PANTHER" id="PTHR10015:SF336">
    <property type="entry name" value="HEAT SHOCK TRANSCRIPTION FACTOR, Y-LINKED"/>
    <property type="match status" value="1"/>
</dbReference>
<comment type="similarity">
    <text evidence="2 7">Belongs to the HSF family.</text>
</comment>
<feature type="compositionally biased region" description="Low complexity" evidence="8">
    <location>
        <begin position="33"/>
        <end position="46"/>
    </location>
</feature>
<evidence type="ECO:0000256" key="5">
    <source>
        <dbReference type="ARBA" id="ARBA00023163"/>
    </source>
</evidence>
<sequence length="388" mass="41970">MKDGPLLRMAREEDGHLTGPGPGHHKKPPPPEATVSATASQSSAPAAEPPGRPNAFQALAQEPLLKRLRTMEDALLVAGSNLLCLPFPKKLWRLLNSSRFTSIWWEDRKSIGLKEKLFQKEILEWDRPDKVFETDCTKSFIRQLNLYGLSKLCKDVHTSFCLTNCFTGGVGPGAVRVLNKLQFYSSPLFRKDCPHLLKNMKRRVGVKAAQRQGEDKSEGLGSPAEAEPASGTGASLALPPPSRASPPLPPSSGRLTSPRTPVRPWLSWLTWPYPWRCPALARAVPRPAAPAYVPSSTAARGPGCRSPCAAAPSSLVFPGMMPLCHPWVPVEAAGPIDPMPSIPPPWPRSPTAWSATVSWDTCHLWLGAQTAPTALPTAARGLGPRAGQ</sequence>
<dbReference type="Pfam" id="PF00447">
    <property type="entry name" value="HSF_DNA-bind"/>
    <property type="match status" value="1"/>
</dbReference>
<evidence type="ECO:0000259" key="9">
    <source>
        <dbReference type="SMART" id="SM00415"/>
    </source>
</evidence>
<dbReference type="Gene3D" id="1.10.10.10">
    <property type="entry name" value="Winged helix-like DNA-binding domain superfamily/Winged helix DNA-binding domain"/>
    <property type="match status" value="1"/>
</dbReference>
<dbReference type="GO" id="GO:0043565">
    <property type="term" value="F:sequence-specific DNA binding"/>
    <property type="evidence" value="ECO:0007669"/>
    <property type="project" value="InterPro"/>
</dbReference>
<accession>A0A8I3PAQ7</accession>
<comment type="subcellular location">
    <subcellularLocation>
        <location evidence="1">Nucleus</location>
    </subcellularLocation>
</comment>
<keyword evidence="3" id="KW-0805">Transcription regulation</keyword>
<proteinExistence type="inferred from homology"/>
<keyword evidence="5" id="KW-0804">Transcription</keyword>
<evidence type="ECO:0000256" key="6">
    <source>
        <dbReference type="ARBA" id="ARBA00023242"/>
    </source>
</evidence>
<feature type="region of interest" description="Disordered" evidence="8">
    <location>
        <begin position="1"/>
        <end position="54"/>
    </location>
</feature>
<dbReference type="PANTHER" id="PTHR10015">
    <property type="entry name" value="HEAT SHOCK TRANSCRIPTION FACTOR"/>
    <property type="match status" value="1"/>
</dbReference>
<reference evidence="10" key="1">
    <citation type="submission" date="2020-03" db="EMBL/GenBank/DDBJ databases">
        <title>Long-read based genome assembly of a Labrador retriever dog.</title>
        <authorList>
            <person name="Eory L."/>
            <person name="Zhang W."/>
            <person name="Schoenebeck J."/>
        </authorList>
    </citation>
    <scope>NUCLEOTIDE SEQUENCE [LARGE SCALE GENOMIC DNA]</scope>
    <source>
        <strain evidence="10">Labrador retriever</strain>
    </source>
</reference>
<evidence type="ECO:0000313" key="11">
    <source>
        <dbReference type="Proteomes" id="UP000805418"/>
    </source>
</evidence>
<protein>
    <recommendedName>
        <fullName evidence="9">HSF-type DNA-binding domain-containing protein</fullName>
    </recommendedName>
</protein>
<keyword evidence="11" id="KW-1185">Reference proteome</keyword>
<dbReference type="OrthoDB" id="6418155at2759"/>
<dbReference type="Ensembl" id="ENSCAFT00845039188.1">
    <property type="protein sequence ID" value="ENSCAFP00845030693.1"/>
    <property type="gene ID" value="ENSCAFG00845022166.1"/>
</dbReference>
<dbReference type="GO" id="GO:0005634">
    <property type="term" value="C:nucleus"/>
    <property type="evidence" value="ECO:0007669"/>
    <property type="project" value="UniProtKB-SubCell"/>
</dbReference>
<dbReference type="SUPFAM" id="SSF46785">
    <property type="entry name" value="Winged helix' DNA-binding domain"/>
    <property type="match status" value="1"/>
</dbReference>
<organism evidence="10 11">
    <name type="scientific">Canis lupus familiaris</name>
    <name type="common">Dog</name>
    <name type="synonym">Canis familiaris</name>
    <dbReference type="NCBI Taxonomy" id="9615"/>
    <lineage>
        <taxon>Eukaryota</taxon>
        <taxon>Metazoa</taxon>
        <taxon>Chordata</taxon>
        <taxon>Craniata</taxon>
        <taxon>Vertebrata</taxon>
        <taxon>Euteleostomi</taxon>
        <taxon>Mammalia</taxon>
        <taxon>Eutheria</taxon>
        <taxon>Laurasiatheria</taxon>
        <taxon>Carnivora</taxon>
        <taxon>Caniformia</taxon>
        <taxon>Canidae</taxon>
        <taxon>Canis</taxon>
    </lineage>
</organism>
<dbReference type="InterPro" id="IPR036390">
    <property type="entry name" value="WH_DNA-bd_sf"/>
</dbReference>
<evidence type="ECO:0000256" key="2">
    <source>
        <dbReference type="ARBA" id="ARBA00006403"/>
    </source>
</evidence>
<feature type="domain" description="HSF-type DNA-binding" evidence="9">
    <location>
        <begin position="86"/>
        <end position="203"/>
    </location>
</feature>
<dbReference type="GeneTree" id="ENSGT00940000163633"/>
<evidence type="ECO:0000313" key="10">
    <source>
        <dbReference type="Ensembl" id="ENSCAFP00845030693.1"/>
    </source>
</evidence>
<name>A0A8I3PAQ7_CANLF</name>
<evidence type="ECO:0000256" key="7">
    <source>
        <dbReference type="RuleBase" id="RU004020"/>
    </source>
</evidence>